<reference evidence="2 3" key="1">
    <citation type="journal article" date="2019" name="Emerg. Microbes Infect.">
        <title>Comprehensive subspecies identification of 175 nontuberculous mycobacteria species based on 7547 genomic profiles.</title>
        <authorList>
            <person name="Matsumoto Y."/>
            <person name="Kinjo T."/>
            <person name="Motooka D."/>
            <person name="Nabeya D."/>
            <person name="Jung N."/>
            <person name="Uechi K."/>
            <person name="Horii T."/>
            <person name="Iida T."/>
            <person name="Fujita J."/>
            <person name="Nakamura S."/>
        </authorList>
    </citation>
    <scope>NUCLEOTIDE SEQUENCE [LARGE SCALE GENOMIC DNA]</scope>
    <source>
        <strain evidence="2 3">JCM 6376</strain>
    </source>
</reference>
<dbReference type="Gene3D" id="1.10.3210.10">
    <property type="entry name" value="Hypothetical protein af1432"/>
    <property type="match status" value="1"/>
</dbReference>
<feature type="domain" description="HD" evidence="1">
    <location>
        <begin position="63"/>
        <end position="128"/>
    </location>
</feature>
<dbReference type="PANTHER" id="PTHR40202">
    <property type="match status" value="1"/>
</dbReference>
<name>A0AAD1MB44_9MYCO</name>
<dbReference type="EMBL" id="AP022561">
    <property type="protein sequence ID" value="BBX07937.1"/>
    <property type="molecule type" value="Genomic_DNA"/>
</dbReference>
<dbReference type="PANTHER" id="PTHR40202:SF1">
    <property type="entry name" value="HD DOMAIN-CONTAINING PROTEIN"/>
    <property type="match status" value="1"/>
</dbReference>
<dbReference type="AlphaFoldDB" id="A0AAD1MB44"/>
<proteinExistence type="predicted"/>
<gene>
    <name evidence="2" type="ORF">MAIC_27400</name>
</gene>
<dbReference type="Pfam" id="PF01966">
    <property type="entry name" value="HD"/>
    <property type="match status" value="1"/>
</dbReference>
<evidence type="ECO:0000259" key="1">
    <source>
        <dbReference type="Pfam" id="PF01966"/>
    </source>
</evidence>
<protein>
    <submittedName>
        <fullName evidence="2">Metal-dependent phosphohydrolase</fullName>
    </submittedName>
</protein>
<organism evidence="2 3">
    <name type="scientific">Mycolicibacterium aichiense</name>
    <dbReference type="NCBI Taxonomy" id="1799"/>
    <lineage>
        <taxon>Bacteria</taxon>
        <taxon>Bacillati</taxon>
        <taxon>Actinomycetota</taxon>
        <taxon>Actinomycetes</taxon>
        <taxon>Mycobacteriales</taxon>
        <taxon>Mycobacteriaceae</taxon>
        <taxon>Mycolicibacterium</taxon>
    </lineage>
</organism>
<evidence type="ECO:0000313" key="2">
    <source>
        <dbReference type="EMBL" id="BBX07937.1"/>
    </source>
</evidence>
<dbReference type="InterPro" id="IPR006674">
    <property type="entry name" value="HD_domain"/>
</dbReference>
<accession>A0AAD1MB44</accession>
<dbReference type="Proteomes" id="UP000467327">
    <property type="component" value="Chromosome"/>
</dbReference>
<keyword evidence="3" id="KW-1185">Reference proteome</keyword>
<dbReference type="SUPFAM" id="SSF109604">
    <property type="entry name" value="HD-domain/PDEase-like"/>
    <property type="match status" value="1"/>
</dbReference>
<dbReference type="InterPro" id="IPR052567">
    <property type="entry name" value="OP_Dioxygenase"/>
</dbReference>
<dbReference type="KEGG" id="maic:MAIC_27400"/>
<evidence type="ECO:0000313" key="3">
    <source>
        <dbReference type="Proteomes" id="UP000467327"/>
    </source>
</evidence>
<sequence length="195" mass="22100">MLEELTMSAPTRATYRTMAEGTAQDYALIERAEAANNAGLVDRVLALVEALAEGQQAYPVSRLDHSLQSATRAFDDGRPAEYVVAALLHDIGDTYAPHAHGAFAAAVLAPYVSEQVAWIVRVHPEFQQYYYAPHMGGVRDARERYRGHLWFDDAVEFCERYDQNCFDAQFEHRPLEFFRPMVSDVFAREPWLAAR</sequence>